<dbReference type="InterPro" id="IPR001223">
    <property type="entry name" value="Glyco_hydro18_cat"/>
</dbReference>
<dbReference type="InterPro" id="IPR029070">
    <property type="entry name" value="Chitinase_insertion_sf"/>
</dbReference>
<evidence type="ECO:0000256" key="5">
    <source>
        <dbReference type="ARBA" id="ARBA00022525"/>
    </source>
</evidence>
<comment type="catalytic activity">
    <reaction evidence="1">
        <text>Random endo-hydrolysis of N-acetyl-beta-D-glucosaminide (1-&gt;4)-beta-linkages in chitin and chitodextrins.</text>
        <dbReference type="EC" id="3.2.1.14"/>
    </reaction>
</comment>
<dbReference type="GO" id="GO:0008061">
    <property type="term" value="F:chitin binding"/>
    <property type="evidence" value="ECO:0007669"/>
    <property type="project" value="InterPro"/>
</dbReference>
<evidence type="ECO:0000256" key="9">
    <source>
        <dbReference type="ARBA" id="ARBA00023295"/>
    </source>
</evidence>
<keyword evidence="8" id="KW-0119">Carbohydrate metabolism</keyword>
<reference evidence="14 15" key="1">
    <citation type="submission" date="2016-02" db="EMBL/GenBank/DDBJ databases">
        <title>Complete genome sequence and transcriptome regulation of the pentose utilising yeast Sugiyamaella lignohabitans.</title>
        <authorList>
            <person name="Bellasio M."/>
            <person name="Peymann A."/>
            <person name="Valli M."/>
            <person name="Sipitzky M."/>
            <person name="Graf A."/>
            <person name="Sauer M."/>
            <person name="Marx H."/>
            <person name="Mattanovich D."/>
        </authorList>
    </citation>
    <scope>NUCLEOTIDE SEQUENCE [LARGE SCALE GENOMIC DNA]</scope>
    <source>
        <strain evidence="14 15">CBS 10342</strain>
    </source>
</reference>
<dbReference type="InterPro" id="IPR011583">
    <property type="entry name" value="Chitinase_II/V-like_cat"/>
</dbReference>
<dbReference type="SMART" id="SM00636">
    <property type="entry name" value="Glyco_18"/>
    <property type="match status" value="1"/>
</dbReference>
<evidence type="ECO:0000256" key="10">
    <source>
        <dbReference type="ARBA" id="ARBA00023326"/>
    </source>
</evidence>
<sequence>MGWFHHSHHGSQEQQGANPPPPGQFTYQTPEQAQAQAHGIQVPSQFSEQQQFNPNLRYQNAYGQTPGVASGQASNYEGSSDPPPTLPSPFRQSSYNSTNSSSPLPSIPNSPQQRKFKTVLYFCNWAIYGRKHFPSDIPVDRLTHILYAFSNVNATTGEVILSDKWADTDCSATRFRETNGGGCFGEFYRIKMKNRNLRILLSIGGWTYSNDLGLGVNTHEKRQNFVKTAVTLLRDLALDGLDIDWEYPTNDEQAQNYVELLRLLRLELDSEAIRSGLPRGQFDLSIAAPAGPEQTKILRISEMDQYLSFWNLMTYDFSGSWSQTAYFHSNLYSSEISGNRAVETYINQGVAPNKIILGMPVYGRGFANTNGVGAPFSGVPQGTWENGVLDYKVLPLPNTTEHVDKDAISAYCYDPKSKTLIVYDNPETSRLKAQYVISKGLGGGMWWESSADFPIDQPRSLIANFTNTLGVQNIEKTYTNNLNLPEEYRRNLGISSIESPAGK</sequence>
<dbReference type="OrthoDB" id="76388at2759"/>
<feature type="domain" description="GH18" evidence="13">
    <location>
        <begin position="116"/>
        <end position="472"/>
    </location>
</feature>
<dbReference type="Proteomes" id="UP000189580">
    <property type="component" value="Chromosome b"/>
</dbReference>
<dbReference type="Gene3D" id="3.10.50.10">
    <property type="match status" value="1"/>
</dbReference>
<evidence type="ECO:0000313" key="14">
    <source>
        <dbReference type="EMBL" id="ANB15754.1"/>
    </source>
</evidence>
<dbReference type="FunFam" id="3.20.20.80:FF:000075">
    <property type="entry name" value="Sporulation-specific chitinase"/>
    <property type="match status" value="1"/>
</dbReference>
<dbReference type="AlphaFoldDB" id="A0A167FVK7"/>
<dbReference type="GO" id="GO:0005576">
    <property type="term" value="C:extracellular region"/>
    <property type="evidence" value="ECO:0007669"/>
    <property type="project" value="UniProtKB-SubCell"/>
</dbReference>
<evidence type="ECO:0000256" key="11">
    <source>
        <dbReference type="RuleBase" id="RU000489"/>
    </source>
</evidence>
<evidence type="ECO:0000256" key="6">
    <source>
        <dbReference type="ARBA" id="ARBA00022801"/>
    </source>
</evidence>
<evidence type="ECO:0000313" key="15">
    <source>
        <dbReference type="Proteomes" id="UP000189580"/>
    </source>
</evidence>
<dbReference type="KEGG" id="slb:AWJ20_3398"/>
<keyword evidence="5" id="KW-0964">Secreted</keyword>
<dbReference type="PANTHER" id="PTHR11177:SF317">
    <property type="entry name" value="CHITINASE 12-RELATED"/>
    <property type="match status" value="1"/>
</dbReference>
<keyword evidence="9 11" id="KW-0326">Glycosidase</keyword>
<dbReference type="InterPro" id="IPR017853">
    <property type="entry name" value="GH"/>
</dbReference>
<dbReference type="EC" id="3.2.1.14" evidence="4"/>
<comment type="similarity">
    <text evidence="3">Belongs to the glycosyl hydrolase 18 family. Chitinase class V subfamily.</text>
</comment>
<dbReference type="InterPro" id="IPR050314">
    <property type="entry name" value="Glycosyl_Hydrlase_18"/>
</dbReference>
<evidence type="ECO:0000256" key="4">
    <source>
        <dbReference type="ARBA" id="ARBA00012729"/>
    </source>
</evidence>
<dbReference type="FunFam" id="3.10.50.10:FF:000005">
    <property type="entry name" value="Endochitinase B1"/>
    <property type="match status" value="1"/>
</dbReference>
<dbReference type="PANTHER" id="PTHR11177">
    <property type="entry name" value="CHITINASE"/>
    <property type="match status" value="1"/>
</dbReference>
<dbReference type="CDD" id="cd06548">
    <property type="entry name" value="GH18_chitinase"/>
    <property type="match status" value="1"/>
</dbReference>
<feature type="region of interest" description="Disordered" evidence="12">
    <location>
        <begin position="1"/>
        <end position="111"/>
    </location>
</feature>
<evidence type="ECO:0000256" key="8">
    <source>
        <dbReference type="ARBA" id="ARBA00023277"/>
    </source>
</evidence>
<dbReference type="RefSeq" id="XP_018738231.1">
    <property type="nucleotide sequence ID" value="XM_018880408.1"/>
</dbReference>
<evidence type="ECO:0000256" key="2">
    <source>
        <dbReference type="ARBA" id="ARBA00004613"/>
    </source>
</evidence>
<evidence type="ECO:0000256" key="1">
    <source>
        <dbReference type="ARBA" id="ARBA00000822"/>
    </source>
</evidence>
<evidence type="ECO:0000256" key="7">
    <source>
        <dbReference type="ARBA" id="ARBA00023024"/>
    </source>
</evidence>
<dbReference type="GO" id="GO:0008843">
    <property type="term" value="F:endochitinase activity"/>
    <property type="evidence" value="ECO:0007669"/>
    <property type="project" value="UniProtKB-EC"/>
</dbReference>
<feature type="compositionally biased region" description="Low complexity" evidence="12">
    <location>
        <begin position="93"/>
        <end position="111"/>
    </location>
</feature>
<comment type="subcellular location">
    <subcellularLocation>
        <location evidence="2">Secreted</location>
    </subcellularLocation>
</comment>
<keyword evidence="7" id="KW-0146">Chitin degradation</keyword>
<dbReference type="InterPro" id="IPR001579">
    <property type="entry name" value="Glyco_hydro_18_chit_AS"/>
</dbReference>
<evidence type="ECO:0000259" key="13">
    <source>
        <dbReference type="PROSITE" id="PS51910"/>
    </source>
</evidence>
<feature type="compositionally biased region" description="Polar residues" evidence="12">
    <location>
        <begin position="25"/>
        <end position="35"/>
    </location>
</feature>
<keyword evidence="10" id="KW-0624">Polysaccharide degradation</keyword>
<dbReference type="Gene3D" id="3.20.20.80">
    <property type="entry name" value="Glycosidases"/>
    <property type="match status" value="1"/>
</dbReference>
<dbReference type="PROSITE" id="PS01095">
    <property type="entry name" value="GH18_1"/>
    <property type="match status" value="1"/>
</dbReference>
<accession>A0A167FVK7</accession>
<dbReference type="GO" id="GO:0006032">
    <property type="term" value="P:chitin catabolic process"/>
    <property type="evidence" value="ECO:0007669"/>
    <property type="project" value="UniProtKB-KW"/>
</dbReference>
<keyword evidence="15" id="KW-1185">Reference proteome</keyword>
<proteinExistence type="inferred from homology"/>
<dbReference type="EMBL" id="CP014503">
    <property type="protein sequence ID" value="ANB15754.1"/>
    <property type="molecule type" value="Genomic_DNA"/>
</dbReference>
<feature type="compositionally biased region" description="Polar residues" evidence="12">
    <location>
        <begin position="42"/>
        <end position="63"/>
    </location>
</feature>
<dbReference type="Pfam" id="PF00704">
    <property type="entry name" value="Glyco_hydro_18"/>
    <property type="match status" value="1"/>
</dbReference>
<dbReference type="GeneID" id="30035415"/>
<evidence type="ECO:0000256" key="3">
    <source>
        <dbReference type="ARBA" id="ARBA00008682"/>
    </source>
</evidence>
<dbReference type="PROSITE" id="PS51910">
    <property type="entry name" value="GH18_2"/>
    <property type="match status" value="1"/>
</dbReference>
<dbReference type="SUPFAM" id="SSF51445">
    <property type="entry name" value="(Trans)glycosidases"/>
    <property type="match status" value="1"/>
</dbReference>
<keyword evidence="6 11" id="KW-0378">Hydrolase</keyword>
<dbReference type="SUPFAM" id="SSF54556">
    <property type="entry name" value="Chitinase insertion domain"/>
    <property type="match status" value="1"/>
</dbReference>
<protein>
    <recommendedName>
        <fullName evidence="4">chitinase</fullName>
        <ecNumber evidence="4">3.2.1.14</ecNumber>
    </recommendedName>
</protein>
<evidence type="ECO:0000256" key="12">
    <source>
        <dbReference type="SAM" id="MobiDB-lite"/>
    </source>
</evidence>
<organism evidence="14 15">
    <name type="scientific">Sugiyamaella lignohabitans</name>
    <dbReference type="NCBI Taxonomy" id="796027"/>
    <lineage>
        <taxon>Eukaryota</taxon>
        <taxon>Fungi</taxon>
        <taxon>Dikarya</taxon>
        <taxon>Ascomycota</taxon>
        <taxon>Saccharomycotina</taxon>
        <taxon>Dipodascomycetes</taxon>
        <taxon>Dipodascales</taxon>
        <taxon>Trichomonascaceae</taxon>
        <taxon>Sugiyamaella</taxon>
    </lineage>
</organism>
<name>A0A167FVK7_9ASCO</name>
<gene>
    <name evidence="14" type="primary">CTS2</name>
    <name evidence="14" type="ORF">AWJ20_3398</name>
</gene>
<dbReference type="GO" id="GO:0000272">
    <property type="term" value="P:polysaccharide catabolic process"/>
    <property type="evidence" value="ECO:0007669"/>
    <property type="project" value="UniProtKB-KW"/>
</dbReference>